<dbReference type="Proteomes" id="UP000253141">
    <property type="component" value="Unassembled WGS sequence"/>
</dbReference>
<dbReference type="EMBL" id="QPIW01000022">
    <property type="protein sequence ID" value="RDB03834.1"/>
    <property type="molecule type" value="Genomic_DNA"/>
</dbReference>
<dbReference type="AlphaFoldDB" id="A0A369I9I8"/>
<feature type="domain" description="YhcG N-terminal" evidence="1">
    <location>
        <begin position="1"/>
        <end position="57"/>
    </location>
</feature>
<name>A0A369I9I8_9BACT</name>
<evidence type="ECO:0000313" key="2">
    <source>
        <dbReference type="EMBL" id="RDB03834.1"/>
    </source>
</evidence>
<reference evidence="2 3" key="1">
    <citation type="submission" date="2018-07" db="EMBL/GenBank/DDBJ databases">
        <title>Genome analysis of Runella aurantiaca.</title>
        <authorList>
            <person name="Yang X."/>
        </authorList>
    </citation>
    <scope>NUCLEOTIDE SEQUENCE [LARGE SCALE GENOMIC DNA]</scope>
    <source>
        <strain evidence="2 3">YX9</strain>
    </source>
</reference>
<comment type="caution">
    <text evidence="2">The sequence shown here is derived from an EMBL/GenBank/DDBJ whole genome shotgun (WGS) entry which is preliminary data.</text>
</comment>
<organism evidence="2 3">
    <name type="scientific">Runella aurantiaca</name>
    <dbReference type="NCBI Taxonomy" id="2282308"/>
    <lineage>
        <taxon>Bacteria</taxon>
        <taxon>Pseudomonadati</taxon>
        <taxon>Bacteroidota</taxon>
        <taxon>Cytophagia</taxon>
        <taxon>Cytophagales</taxon>
        <taxon>Spirosomataceae</taxon>
        <taxon>Runella</taxon>
    </lineage>
</organism>
<accession>A0A369I9I8</accession>
<proteinExistence type="predicted"/>
<keyword evidence="3" id="KW-1185">Reference proteome</keyword>
<gene>
    <name evidence="2" type="ORF">DVG78_21505</name>
</gene>
<protein>
    <submittedName>
        <fullName evidence="2">DUF1016 family protein</fullName>
    </submittedName>
</protein>
<evidence type="ECO:0000313" key="3">
    <source>
        <dbReference type="Proteomes" id="UP000253141"/>
    </source>
</evidence>
<sequence>MVQFYTEYQADKNLQPIVGEIRWSKHLVILSKFKDPQEWLFYTIATKKMERVNNVLIHKDLLPVKLDIGHQHT</sequence>
<dbReference type="OrthoDB" id="9801263at2"/>
<dbReference type="InterPro" id="IPR041527">
    <property type="entry name" value="YhcG_N"/>
</dbReference>
<dbReference type="Pfam" id="PF17761">
    <property type="entry name" value="DUF1016_N"/>
    <property type="match status" value="1"/>
</dbReference>
<evidence type="ECO:0000259" key="1">
    <source>
        <dbReference type="Pfam" id="PF17761"/>
    </source>
</evidence>